<feature type="compositionally biased region" description="Low complexity" evidence="1">
    <location>
        <begin position="203"/>
        <end position="217"/>
    </location>
</feature>
<feature type="compositionally biased region" description="Polar residues" evidence="1">
    <location>
        <begin position="173"/>
        <end position="189"/>
    </location>
</feature>
<feature type="region of interest" description="Disordered" evidence="1">
    <location>
        <begin position="365"/>
        <end position="403"/>
    </location>
</feature>
<feature type="compositionally biased region" description="Low complexity" evidence="1">
    <location>
        <begin position="832"/>
        <end position="842"/>
    </location>
</feature>
<feature type="compositionally biased region" description="Basic and acidic residues" evidence="1">
    <location>
        <begin position="390"/>
        <end position="403"/>
    </location>
</feature>
<feature type="region of interest" description="Disordered" evidence="1">
    <location>
        <begin position="824"/>
        <end position="884"/>
    </location>
</feature>
<feature type="compositionally biased region" description="Basic and acidic residues" evidence="1">
    <location>
        <begin position="8"/>
        <end position="29"/>
    </location>
</feature>
<feature type="compositionally biased region" description="Basic and acidic residues" evidence="1">
    <location>
        <begin position="752"/>
        <end position="763"/>
    </location>
</feature>
<feature type="region of interest" description="Disordered" evidence="1">
    <location>
        <begin position="457"/>
        <end position="502"/>
    </location>
</feature>
<dbReference type="Proteomes" id="UP001283361">
    <property type="component" value="Unassembled WGS sequence"/>
</dbReference>
<organism evidence="2 3">
    <name type="scientific">Elysia crispata</name>
    <name type="common">lettuce slug</name>
    <dbReference type="NCBI Taxonomy" id="231223"/>
    <lineage>
        <taxon>Eukaryota</taxon>
        <taxon>Metazoa</taxon>
        <taxon>Spiralia</taxon>
        <taxon>Lophotrochozoa</taxon>
        <taxon>Mollusca</taxon>
        <taxon>Gastropoda</taxon>
        <taxon>Heterobranchia</taxon>
        <taxon>Euthyneura</taxon>
        <taxon>Panpulmonata</taxon>
        <taxon>Sacoglossa</taxon>
        <taxon>Placobranchoidea</taxon>
        <taxon>Plakobranchidae</taxon>
        <taxon>Elysia</taxon>
    </lineage>
</organism>
<name>A0AAE1BBS4_9GAST</name>
<feature type="compositionally biased region" description="Low complexity" evidence="1">
    <location>
        <begin position="473"/>
        <end position="485"/>
    </location>
</feature>
<evidence type="ECO:0000313" key="2">
    <source>
        <dbReference type="EMBL" id="KAK3803104.1"/>
    </source>
</evidence>
<feature type="region of interest" description="Disordered" evidence="1">
    <location>
        <begin position="1"/>
        <end position="115"/>
    </location>
</feature>
<evidence type="ECO:0000256" key="1">
    <source>
        <dbReference type="SAM" id="MobiDB-lite"/>
    </source>
</evidence>
<accession>A0AAE1BBS4</accession>
<feature type="compositionally biased region" description="Low complexity" evidence="1">
    <location>
        <begin position="57"/>
        <end position="79"/>
    </location>
</feature>
<feature type="region of interest" description="Disordered" evidence="1">
    <location>
        <begin position="129"/>
        <end position="267"/>
    </location>
</feature>
<keyword evidence="3" id="KW-1185">Reference proteome</keyword>
<dbReference type="AlphaFoldDB" id="A0AAE1BBS4"/>
<feature type="compositionally biased region" description="Polar residues" evidence="1">
    <location>
        <begin position="740"/>
        <end position="749"/>
    </location>
</feature>
<feature type="compositionally biased region" description="Low complexity" evidence="1">
    <location>
        <begin position="723"/>
        <end position="739"/>
    </location>
</feature>
<comment type="caution">
    <text evidence="2">The sequence shown here is derived from an EMBL/GenBank/DDBJ whole genome shotgun (WGS) entry which is preliminary data.</text>
</comment>
<feature type="region of interest" description="Disordered" evidence="1">
    <location>
        <begin position="723"/>
        <end position="788"/>
    </location>
</feature>
<feature type="compositionally biased region" description="Basic and acidic residues" evidence="1">
    <location>
        <begin position="772"/>
        <end position="784"/>
    </location>
</feature>
<gene>
    <name evidence="2" type="ORF">RRG08_028025</name>
</gene>
<reference evidence="2" key="1">
    <citation type="journal article" date="2023" name="G3 (Bethesda)">
        <title>A reference genome for the long-term kleptoplast-retaining sea slug Elysia crispata morphotype clarki.</title>
        <authorList>
            <person name="Eastman K.E."/>
            <person name="Pendleton A.L."/>
            <person name="Shaikh M.A."/>
            <person name="Suttiyut T."/>
            <person name="Ogas R."/>
            <person name="Tomko P."/>
            <person name="Gavelis G."/>
            <person name="Widhalm J.R."/>
            <person name="Wisecaver J.H."/>
        </authorList>
    </citation>
    <scope>NUCLEOTIDE SEQUENCE</scope>
    <source>
        <strain evidence="2">ECLA1</strain>
    </source>
</reference>
<feature type="compositionally biased region" description="Polar residues" evidence="1">
    <location>
        <begin position="365"/>
        <end position="379"/>
    </location>
</feature>
<proteinExistence type="predicted"/>
<evidence type="ECO:0000313" key="3">
    <source>
        <dbReference type="Proteomes" id="UP001283361"/>
    </source>
</evidence>
<sequence>MSLHRPPRAKDVTRNREKCEADSCEKRETGNVPPGVGHMAKNGTKGSEADKAGINMNGGDENNPGGGAENNPRGEAENNPGGGAENNLRGGAENNPRGGAKAILKSDAPDLTGVEDKLNTRSEVLSSETLEVESNARDMVEIFAKGQAERDEKGGAEKDAEGGAHADIDAQCVTESNAQDGPELNSVQVTGGRFKTSDFDTIGSTDNGTGTKSSGKGSPAGREVAKNFGAATSKDGRESDWSMPTRGGASDGTLSTARDMPGITAENHDIEINARREKEIKCGSTTDTKVESFVDERNETSLRGVSQPLIIKSKSKFEFGEAMADDTIEKENSELQAVIGSQHVIHASRSDLERDPNGFTSLEKTSSSLVQKQKANSQREAQEFDLSETTGKENGKKSGIDENEREDLVISCDAHDADDHILYTCSPENFSPARVTFQVGGDDEDELQNNKAWNTLEGRGAANNGHSRSNRYLEPVSSLSLELSPTGSRDRQKTGYHGPHSFPGFDSYGRVSGRKRVSIELPKGIFSDHNRINQPDMTGKTRKRVSIEEPQGRRFVELPGPSSQPNLINTFSKTYSLDSSSDHPVNGGILKHSASAPRQDFGHCPDTKEVNDGMMRYRRRSQLTLSPDIPTDVPLKHRQLENEVRNKNNLAFIRRRVSLQEDQKFSSSADLRMRDIREINPLPPASQSFSSPGNDMYFEIDRLNDMNDRPVRKSGLGHLNVSRSGYSGSSSASVHGSFSRVNDSNNSPSHGHHFDVYPNRIKDTQLQAGGLSDKDPSSSRHSREGSVASSNIAIEREIDEAEIVDYLGNIQPERRLYVFPLSPRSHQHGSASPSSPTTTVVSGQNGLGAHHGVQVDVKSDGNDDDDSVFVKDVVGGDEDPSMQPYVPIRRERISFQPRAQAGQIWTVRGHDNKAFQAFPEPVAPPPRSLSFGSSLDSLASGSASTVELNDQRFSPNRIRKDSLAIFNSKLTGSGRGRLRRLSQVSLEKLQQATRKNVSIPEKPKVDNFITGKEIIVIPKQ</sequence>
<dbReference type="EMBL" id="JAWDGP010000188">
    <property type="protein sequence ID" value="KAK3803104.1"/>
    <property type="molecule type" value="Genomic_DNA"/>
</dbReference>
<protein>
    <submittedName>
        <fullName evidence="2">Uncharacterized protein</fullName>
    </submittedName>
</protein>
<feature type="compositionally biased region" description="Basic and acidic residues" evidence="1">
    <location>
        <begin position="147"/>
        <end position="168"/>
    </location>
</feature>